<keyword evidence="7" id="KW-0675">Receptor</keyword>
<dbReference type="GO" id="GO:0038166">
    <property type="term" value="P:angiotensin-activated signaling pathway"/>
    <property type="evidence" value="ECO:0007669"/>
    <property type="project" value="InterPro"/>
</dbReference>
<dbReference type="GO" id="GO:0005886">
    <property type="term" value="C:plasma membrane"/>
    <property type="evidence" value="ECO:0007669"/>
    <property type="project" value="TreeGrafter"/>
</dbReference>
<gene>
    <name evidence="7" type="primary">LOC103666651</name>
</gene>
<dbReference type="SMART" id="SM00805">
    <property type="entry name" value="AGTRAP"/>
    <property type="match status" value="1"/>
</dbReference>
<keyword evidence="6" id="KW-1185">Reference proteome</keyword>
<dbReference type="InterPro" id="IPR009436">
    <property type="entry name" value="AGTRAP"/>
</dbReference>
<dbReference type="OrthoDB" id="8191171at2759"/>
<dbReference type="RefSeq" id="XP_040501476.1">
    <property type="nucleotide sequence ID" value="XM_040645542.1"/>
</dbReference>
<dbReference type="PANTHER" id="PTHR16521">
    <property type="entry name" value="TYPE-1 ANGIOTENSIN II RECEPTOR-ASSOCIATED PROTEIN"/>
    <property type="match status" value="1"/>
</dbReference>
<dbReference type="AlphaFoldDB" id="A0A8M1H0E1"/>
<reference evidence="7" key="1">
    <citation type="submission" date="2025-08" db="UniProtKB">
        <authorList>
            <consortium name="RefSeq"/>
        </authorList>
    </citation>
    <scope>IDENTIFICATION</scope>
    <source>
        <tissue evidence="7">Whole blood</tissue>
    </source>
</reference>
<comment type="subcellular location">
    <subcellularLocation>
        <location evidence="1">Membrane</location>
        <topology evidence="1">Multi-pass membrane protein</topology>
    </subcellularLocation>
</comment>
<organism evidence="6 7">
    <name type="scientific">Ursus maritimus</name>
    <name type="common">Polar bear</name>
    <name type="synonym">Thalarctos maritimus</name>
    <dbReference type="NCBI Taxonomy" id="29073"/>
    <lineage>
        <taxon>Eukaryota</taxon>
        <taxon>Metazoa</taxon>
        <taxon>Chordata</taxon>
        <taxon>Craniata</taxon>
        <taxon>Vertebrata</taxon>
        <taxon>Euteleostomi</taxon>
        <taxon>Mammalia</taxon>
        <taxon>Eutheria</taxon>
        <taxon>Laurasiatheria</taxon>
        <taxon>Carnivora</taxon>
        <taxon>Caniformia</taxon>
        <taxon>Ursidae</taxon>
        <taxon>Ursus</taxon>
    </lineage>
</organism>
<evidence type="ECO:0000256" key="5">
    <source>
        <dbReference type="SAM" id="MobiDB-lite"/>
    </source>
</evidence>
<feature type="region of interest" description="Disordered" evidence="5">
    <location>
        <begin position="1"/>
        <end position="41"/>
    </location>
</feature>
<dbReference type="KEGG" id="umr:103666651"/>
<evidence type="ECO:0000256" key="1">
    <source>
        <dbReference type="ARBA" id="ARBA00004141"/>
    </source>
</evidence>
<dbReference type="GeneID" id="103666651"/>
<dbReference type="CTD" id="57085"/>
<dbReference type="PANTHER" id="PTHR16521:SF3">
    <property type="entry name" value="TYPE-1 ANGIOTENSIN II RECEPTOR-ASSOCIATED PROTEIN"/>
    <property type="match status" value="1"/>
</dbReference>
<evidence type="ECO:0000313" key="6">
    <source>
        <dbReference type="Proteomes" id="UP000261680"/>
    </source>
</evidence>
<evidence type="ECO:0000256" key="2">
    <source>
        <dbReference type="ARBA" id="ARBA00022692"/>
    </source>
</evidence>
<dbReference type="Pfam" id="PF06396">
    <property type="entry name" value="AGTRAP"/>
    <property type="match status" value="1"/>
</dbReference>
<name>A0A8M1H0E1_URSMA</name>
<feature type="region of interest" description="Disordered" evidence="5">
    <location>
        <begin position="235"/>
        <end position="264"/>
    </location>
</feature>
<evidence type="ECO:0000256" key="3">
    <source>
        <dbReference type="ARBA" id="ARBA00022989"/>
    </source>
</evidence>
<dbReference type="Proteomes" id="UP000261680">
    <property type="component" value="Unplaced"/>
</dbReference>
<protein>
    <submittedName>
        <fullName evidence="7">Type-1 angiotensin II receptor-associated protein</fullName>
    </submittedName>
</protein>
<proteinExistence type="predicted"/>
<evidence type="ECO:0000313" key="7">
    <source>
        <dbReference type="RefSeq" id="XP_040501476.1"/>
    </source>
</evidence>
<accession>A0A8M1H0E1</accession>
<sequence length="264" mass="28208">MTEAAGSSPGPSAPGGERWAGCSRPGADLQHTCAHLPAPGGLARPAPPGGLVLRDGNVESALYCPTSALQQLQVKTDRFLSTSRKGNRQRQRSPGNECGTPWRWSPSGRRGRGGARQVCFPSSEPRSPRGCRAGALCRGRDGAAYREPEDHPAGSLAADDLFLGGLAATIFLDIVHISVFYRQAGFTDTERFGAGMAILSLLLKPLSCCFVYHMYRERGGELLLHIGFLGPSQERSDYQTIDSPEAPTDPFVGSEGRAHSPQGY</sequence>
<keyword evidence="2" id="KW-0812">Transmembrane</keyword>
<keyword evidence="3" id="KW-1133">Transmembrane helix</keyword>
<feature type="compositionally biased region" description="Low complexity" evidence="5">
    <location>
        <begin position="1"/>
        <end position="16"/>
    </location>
</feature>
<evidence type="ECO:0000256" key="4">
    <source>
        <dbReference type="ARBA" id="ARBA00023136"/>
    </source>
</evidence>
<feature type="region of interest" description="Disordered" evidence="5">
    <location>
        <begin position="80"/>
        <end position="129"/>
    </location>
</feature>
<keyword evidence="4" id="KW-0472">Membrane</keyword>
<dbReference type="GO" id="GO:0008217">
    <property type="term" value="P:regulation of blood pressure"/>
    <property type="evidence" value="ECO:0007669"/>
    <property type="project" value="TreeGrafter"/>
</dbReference>